<accession>A0A2U1M3U2</accession>
<dbReference type="InterPro" id="IPR009080">
    <property type="entry name" value="tRNAsynth_Ia_anticodon-bd"/>
</dbReference>
<dbReference type="GO" id="GO:0004812">
    <property type="term" value="F:aminoacyl-tRNA ligase activity"/>
    <property type="evidence" value="ECO:0007669"/>
    <property type="project" value="InterPro"/>
</dbReference>
<keyword evidence="2" id="KW-1185">Reference proteome</keyword>
<name>A0A2U1M3U2_ARTAN</name>
<dbReference type="Proteomes" id="UP000245207">
    <property type="component" value="Unassembled WGS sequence"/>
</dbReference>
<evidence type="ECO:0000313" key="2">
    <source>
        <dbReference type="Proteomes" id="UP000245207"/>
    </source>
</evidence>
<dbReference type="OrthoDB" id="68056at2759"/>
<dbReference type="Gene3D" id="1.10.730.10">
    <property type="entry name" value="Isoleucyl-tRNA Synthetase, Domain 1"/>
    <property type="match status" value="1"/>
</dbReference>
<protein>
    <submittedName>
        <fullName evidence="1">Arginine--tRNA ligase, cytoplasmic</fullName>
    </submittedName>
</protein>
<sequence>MMFLDLKLRRGNTVVYLHNTHAQVCSITTKYKKDIKSLKNLKGEKVEELTLKNNEERDLGLHLLRFTEDK</sequence>
<keyword evidence="1" id="KW-0436">Ligase</keyword>
<reference evidence="1 2" key="1">
    <citation type="journal article" date="2018" name="Mol. Plant">
        <title>The genome of Artemisia annua provides insight into the evolution of Asteraceae family and artemisinin biosynthesis.</title>
        <authorList>
            <person name="Shen Q."/>
            <person name="Zhang L."/>
            <person name="Liao Z."/>
            <person name="Wang S."/>
            <person name="Yan T."/>
            <person name="Shi P."/>
            <person name="Liu M."/>
            <person name="Fu X."/>
            <person name="Pan Q."/>
            <person name="Wang Y."/>
            <person name="Lv Z."/>
            <person name="Lu X."/>
            <person name="Zhang F."/>
            <person name="Jiang W."/>
            <person name="Ma Y."/>
            <person name="Chen M."/>
            <person name="Hao X."/>
            <person name="Li L."/>
            <person name="Tang Y."/>
            <person name="Lv G."/>
            <person name="Zhou Y."/>
            <person name="Sun X."/>
            <person name="Brodelius P.E."/>
            <person name="Rose J.K.C."/>
            <person name="Tang K."/>
        </authorList>
    </citation>
    <scope>NUCLEOTIDE SEQUENCE [LARGE SCALE GENOMIC DNA]</scope>
    <source>
        <strain evidence="2">cv. Huhao1</strain>
        <tissue evidence="1">Leaf</tissue>
    </source>
</reference>
<evidence type="ECO:0000313" key="1">
    <source>
        <dbReference type="EMBL" id="PWA55925.1"/>
    </source>
</evidence>
<comment type="caution">
    <text evidence="1">The sequence shown here is derived from an EMBL/GenBank/DDBJ whole genome shotgun (WGS) entry which is preliminary data.</text>
</comment>
<organism evidence="1 2">
    <name type="scientific">Artemisia annua</name>
    <name type="common">Sweet wormwood</name>
    <dbReference type="NCBI Taxonomy" id="35608"/>
    <lineage>
        <taxon>Eukaryota</taxon>
        <taxon>Viridiplantae</taxon>
        <taxon>Streptophyta</taxon>
        <taxon>Embryophyta</taxon>
        <taxon>Tracheophyta</taxon>
        <taxon>Spermatophyta</taxon>
        <taxon>Magnoliopsida</taxon>
        <taxon>eudicotyledons</taxon>
        <taxon>Gunneridae</taxon>
        <taxon>Pentapetalae</taxon>
        <taxon>asterids</taxon>
        <taxon>campanulids</taxon>
        <taxon>Asterales</taxon>
        <taxon>Asteraceae</taxon>
        <taxon>Asteroideae</taxon>
        <taxon>Anthemideae</taxon>
        <taxon>Artemisiinae</taxon>
        <taxon>Artemisia</taxon>
    </lineage>
</organism>
<dbReference type="STRING" id="35608.A0A2U1M3U2"/>
<dbReference type="AlphaFoldDB" id="A0A2U1M3U2"/>
<dbReference type="SUPFAM" id="SSF47323">
    <property type="entry name" value="Anticodon-binding domain of a subclass of class I aminoacyl-tRNA synthetases"/>
    <property type="match status" value="1"/>
</dbReference>
<dbReference type="GO" id="GO:0005524">
    <property type="term" value="F:ATP binding"/>
    <property type="evidence" value="ECO:0007669"/>
    <property type="project" value="InterPro"/>
</dbReference>
<dbReference type="EMBL" id="PKPP01006622">
    <property type="protein sequence ID" value="PWA55925.1"/>
    <property type="molecule type" value="Genomic_DNA"/>
</dbReference>
<dbReference type="GO" id="GO:0006418">
    <property type="term" value="P:tRNA aminoacylation for protein translation"/>
    <property type="evidence" value="ECO:0007669"/>
    <property type="project" value="InterPro"/>
</dbReference>
<gene>
    <name evidence="1" type="ORF">CTI12_AA423730</name>
</gene>
<proteinExistence type="predicted"/>